<organism evidence="2 3">
    <name type="scientific">Pseudomonas nitroreducens</name>
    <dbReference type="NCBI Taxonomy" id="46680"/>
    <lineage>
        <taxon>Bacteria</taxon>
        <taxon>Pseudomonadati</taxon>
        <taxon>Pseudomonadota</taxon>
        <taxon>Gammaproteobacteria</taxon>
        <taxon>Pseudomonadales</taxon>
        <taxon>Pseudomonadaceae</taxon>
        <taxon>Pseudomonas</taxon>
    </lineage>
</organism>
<sequence length="92" mass="10694">MKKPRTDKVRRQDANRQQRLRDREAAHKHAIGSEKIKLEIYAGTRADIDDMCQVGGFEEEAEAITLGLRYLGNMARKEPEEYRRALNPRNLV</sequence>
<dbReference type="AlphaFoldDB" id="A0A5R8ZWK8"/>
<evidence type="ECO:0000313" key="2">
    <source>
        <dbReference type="EMBL" id="TLP70791.1"/>
    </source>
</evidence>
<dbReference type="RefSeq" id="WP_138215949.1">
    <property type="nucleotide sequence ID" value="NZ_VASG01000007.1"/>
</dbReference>
<evidence type="ECO:0000313" key="3">
    <source>
        <dbReference type="Proteomes" id="UP000307510"/>
    </source>
</evidence>
<evidence type="ECO:0000256" key="1">
    <source>
        <dbReference type="SAM" id="MobiDB-lite"/>
    </source>
</evidence>
<dbReference type="Proteomes" id="UP000307510">
    <property type="component" value="Unassembled WGS sequence"/>
</dbReference>
<accession>A0A5R8ZWK8</accession>
<protein>
    <submittedName>
        <fullName evidence="2">Uncharacterized protein</fullName>
    </submittedName>
</protein>
<comment type="caution">
    <text evidence="2">The sequence shown here is derived from an EMBL/GenBank/DDBJ whole genome shotgun (WGS) entry which is preliminary data.</text>
</comment>
<reference evidence="2 3" key="1">
    <citation type="submission" date="2019-05" db="EMBL/GenBank/DDBJ databases">
        <authorList>
            <person name="Moore K."/>
            <person name="O'Neill P."/>
            <person name="Farbos A."/>
            <person name="Studholme D.J."/>
        </authorList>
    </citation>
    <scope>NUCLEOTIDE SEQUENCE [LARGE SCALE GENOMIC DNA]</scope>
    <source>
        <strain evidence="2 3">DSM 9128</strain>
    </source>
</reference>
<gene>
    <name evidence="2" type="ORF">FEA48_23445</name>
</gene>
<name>A0A5R8ZWK8_PSENT</name>
<feature type="region of interest" description="Disordered" evidence="1">
    <location>
        <begin position="1"/>
        <end position="28"/>
    </location>
</feature>
<reference evidence="3" key="2">
    <citation type="submission" date="2019-06" db="EMBL/GenBank/DDBJ databases">
        <title>AzeR, a transcriptional regulator that responds to azelaic acid in Pseudomonas nitroreducens.</title>
        <authorList>
            <person name="Bez C."/>
            <person name="Javvadi S.G."/>
            <person name="Bertani I."/>
            <person name="Devescovi G."/>
            <person name="Studholme D.J."/>
            <person name="Geller A."/>
            <person name="Levy A."/>
            <person name="Venturi V."/>
        </authorList>
    </citation>
    <scope>NUCLEOTIDE SEQUENCE [LARGE SCALE GENOMIC DNA]</scope>
    <source>
        <strain evidence="3">DSM 9128</strain>
    </source>
</reference>
<dbReference type="EMBL" id="VASG01000007">
    <property type="protein sequence ID" value="TLP70791.1"/>
    <property type="molecule type" value="Genomic_DNA"/>
</dbReference>
<proteinExistence type="predicted"/>